<dbReference type="PANTHER" id="PTHR13421:SF16">
    <property type="entry name" value="SNRNA-ACTIVATING PROTEIN COMPLEX SUBUNIT 3"/>
    <property type="match status" value="1"/>
</dbReference>
<dbReference type="Proteomes" id="UP000818624">
    <property type="component" value="Chromosome 2"/>
</dbReference>
<dbReference type="PANTHER" id="PTHR13421">
    <property type="entry name" value="SNRNA-ACTIVATING PROTEIN COMPLEX SUBUNIT 3"/>
    <property type="match status" value="1"/>
</dbReference>
<organism evidence="8 9">
    <name type="scientific">Malassezia furfur</name>
    <name type="common">Pityriasis versicolor infection agent</name>
    <name type="synonym">Pityrosporum furfur</name>
    <dbReference type="NCBI Taxonomy" id="55194"/>
    <lineage>
        <taxon>Eukaryota</taxon>
        <taxon>Fungi</taxon>
        <taxon>Dikarya</taxon>
        <taxon>Basidiomycota</taxon>
        <taxon>Ustilaginomycotina</taxon>
        <taxon>Malasseziomycetes</taxon>
        <taxon>Malasseziales</taxon>
        <taxon>Malasseziaceae</taxon>
        <taxon>Malassezia</taxon>
    </lineage>
</organism>
<protein>
    <recommendedName>
        <fullName evidence="10">snRNA-activating protein complex subunit 3</fullName>
    </recommendedName>
</protein>
<evidence type="ECO:0000256" key="1">
    <source>
        <dbReference type="ARBA" id="ARBA00004123"/>
    </source>
</evidence>
<gene>
    <name evidence="8" type="ORF">GLX27_001896</name>
</gene>
<proteinExistence type="inferred from homology"/>
<evidence type="ECO:0008006" key="10">
    <source>
        <dbReference type="Google" id="ProtNLM"/>
    </source>
</evidence>
<keyword evidence="5" id="KW-0804">Transcription</keyword>
<dbReference type="InterPro" id="IPR022042">
    <property type="entry name" value="snRNA-activating_su3"/>
</dbReference>
<evidence type="ECO:0000256" key="6">
    <source>
        <dbReference type="ARBA" id="ARBA00023242"/>
    </source>
</evidence>
<sequence length="471" mass="52261">MWRPVCSSWTTCMSTAQVELGVPTEPASLVEAEQRLTLEHTQPIYTVELDGHAMHLVQQRCEAAVAQCEAPHSDLVPTVAATWMEYASSTSMQVPEESTEQRKILAEMAPPAFRLDKYDHLPLYARILPIQDQDAMESKPQQMSQPVRPVPTDGMPALLQVSVYARRAVALTRKTRGLGSSTGTPNGVFDTPTTDEMDGEVVLSQRIHITTRHTLADLVDEMMCRNAEIPEREHWREAMQTDAPGIAGHWTGAHDAGHGTVYPRYTGRRLETDVAVLIENQLYARLDPESDDSYVRALLSTPDAGLPSCTMYGGSLTTRLDALPPTAFAQPYWLLHGGDCEHLWTIDWARRLPPRAALDAYPQTTFLRRWMLASLARQYYAPRKLVVRGEQDIPCEVCGGMRDATMAVLGGDAVKSQNGQQVRLDGMAQIVTYCCDACYRAALGSAEPSVNEPRPWTMVPLIHARPNQSPI</sequence>
<reference evidence="8 9" key="1">
    <citation type="journal article" date="2020" name="Elife">
        <title>Loss of centromere function drives karyotype evolution in closely related Malassezia species.</title>
        <authorList>
            <person name="Sankaranarayanan S.R."/>
            <person name="Ianiri G."/>
            <person name="Coelho M.A."/>
            <person name="Reza M.H."/>
            <person name="Thimmappa B.C."/>
            <person name="Ganguly P."/>
            <person name="Vadnala R.N."/>
            <person name="Sun S."/>
            <person name="Siddharthan R."/>
            <person name="Tellgren-Roth C."/>
            <person name="Dawson T.L."/>
            <person name="Heitman J."/>
            <person name="Sanyal K."/>
        </authorList>
    </citation>
    <scope>NUCLEOTIDE SEQUENCE [LARGE SCALE GENOMIC DNA]</scope>
    <source>
        <strain evidence="8">CBS14141</strain>
    </source>
</reference>
<keyword evidence="4" id="KW-0238">DNA-binding</keyword>
<evidence type="ECO:0000256" key="3">
    <source>
        <dbReference type="ARBA" id="ARBA00023015"/>
    </source>
</evidence>
<keyword evidence="9" id="KW-1185">Reference proteome</keyword>
<dbReference type="EMBL" id="CP046235">
    <property type="protein sequence ID" value="WFD47245.1"/>
    <property type="molecule type" value="Genomic_DNA"/>
</dbReference>
<comment type="subcellular location">
    <subcellularLocation>
        <location evidence="1">Nucleus</location>
    </subcellularLocation>
</comment>
<name>A0ABY8ENW6_MALFU</name>
<evidence type="ECO:0000256" key="5">
    <source>
        <dbReference type="ARBA" id="ARBA00023163"/>
    </source>
</evidence>
<evidence type="ECO:0000256" key="2">
    <source>
        <dbReference type="ARBA" id="ARBA00010410"/>
    </source>
</evidence>
<comment type="similarity">
    <text evidence="2">Belongs to the SNAPC3/SRD2 family.</text>
</comment>
<feature type="region of interest" description="Disordered" evidence="7">
    <location>
        <begin position="176"/>
        <end position="195"/>
    </location>
</feature>
<keyword evidence="3" id="KW-0805">Transcription regulation</keyword>
<keyword evidence="6" id="KW-0539">Nucleus</keyword>
<evidence type="ECO:0000256" key="4">
    <source>
        <dbReference type="ARBA" id="ARBA00023125"/>
    </source>
</evidence>
<evidence type="ECO:0000313" key="8">
    <source>
        <dbReference type="EMBL" id="WFD47245.1"/>
    </source>
</evidence>
<evidence type="ECO:0000256" key="7">
    <source>
        <dbReference type="SAM" id="MobiDB-lite"/>
    </source>
</evidence>
<accession>A0ABY8ENW6</accession>
<evidence type="ECO:0000313" key="9">
    <source>
        <dbReference type="Proteomes" id="UP000818624"/>
    </source>
</evidence>